<proteinExistence type="predicted"/>
<evidence type="ECO:0008006" key="3">
    <source>
        <dbReference type="Google" id="ProtNLM"/>
    </source>
</evidence>
<sequence length="258" mass="30070">MKLSVSYNFFNGEEHLEKSILSIRNVVDHISIVFQKVSNSGETVSSSALDALERIRKQKLVDVIYEYEPNLQLRRPENEIQKRKIGLKLARRARSSHFFTMDADEFYREKELSNAKDVILKNKITSSSVGSFFHLKRPIWRSKDTTNCAFISKVGWLTKIADLPYPVEMIDPTRKIHVWPLRHHHFDETDVAMYHMNFVRQDISNKLRNSSTTDQAFLDKVGDSIQNWTEGTPFIFPNKGTFELQNVPNEFDTFDPNK</sequence>
<dbReference type="RefSeq" id="WP_346337423.1">
    <property type="nucleotide sequence ID" value="NZ_JBBYXI010000003.1"/>
</dbReference>
<protein>
    <recommendedName>
        <fullName evidence="3">Glycosyltransferase family 2 protein</fullName>
    </recommendedName>
</protein>
<organism evidence="1 2">
    <name type="scientific">Hohaiivirga grylli</name>
    <dbReference type="NCBI Taxonomy" id="3133970"/>
    <lineage>
        <taxon>Bacteria</taxon>
        <taxon>Pseudomonadati</taxon>
        <taxon>Pseudomonadota</taxon>
        <taxon>Alphaproteobacteria</taxon>
        <taxon>Hyphomicrobiales</taxon>
        <taxon>Methylobacteriaceae</taxon>
        <taxon>Hohaiivirga</taxon>
    </lineage>
</organism>
<evidence type="ECO:0000313" key="1">
    <source>
        <dbReference type="EMBL" id="MEN3931393.1"/>
    </source>
</evidence>
<evidence type="ECO:0000313" key="2">
    <source>
        <dbReference type="Proteomes" id="UP001418637"/>
    </source>
</evidence>
<name>A0ABV0BK74_9HYPH</name>
<dbReference type="EMBL" id="JBBYXI010000003">
    <property type="protein sequence ID" value="MEN3931393.1"/>
    <property type="molecule type" value="Genomic_DNA"/>
</dbReference>
<dbReference type="Proteomes" id="UP001418637">
    <property type="component" value="Unassembled WGS sequence"/>
</dbReference>
<keyword evidence="2" id="KW-1185">Reference proteome</keyword>
<gene>
    <name evidence="1" type="ORF">WJT86_10030</name>
</gene>
<reference evidence="1 2" key="1">
    <citation type="submission" date="2024-04" db="EMBL/GenBank/DDBJ databases">
        <title>A novel species isolated from cricket.</title>
        <authorList>
            <person name="Wang H.-C."/>
        </authorList>
    </citation>
    <scope>NUCLEOTIDE SEQUENCE [LARGE SCALE GENOMIC DNA]</scope>
    <source>
        <strain evidence="1 2">WL0021</strain>
    </source>
</reference>
<comment type="caution">
    <text evidence="1">The sequence shown here is derived from an EMBL/GenBank/DDBJ whole genome shotgun (WGS) entry which is preliminary data.</text>
</comment>
<accession>A0ABV0BK74</accession>